<evidence type="ECO:0000313" key="2">
    <source>
        <dbReference type="EMBL" id="CAD8644598.1"/>
    </source>
</evidence>
<dbReference type="AlphaFoldDB" id="A0A6T8AQW4"/>
<name>A0A6T8AQW4_9CRYP</name>
<organism evidence="1">
    <name type="scientific">Cryptomonas curvata</name>
    <dbReference type="NCBI Taxonomy" id="233186"/>
    <lineage>
        <taxon>Eukaryota</taxon>
        <taxon>Cryptophyceae</taxon>
        <taxon>Cryptomonadales</taxon>
        <taxon>Cryptomonadaceae</taxon>
        <taxon>Cryptomonas</taxon>
    </lineage>
</organism>
<proteinExistence type="predicted"/>
<evidence type="ECO:0000313" key="1">
    <source>
        <dbReference type="EMBL" id="CAD8644591.1"/>
    </source>
</evidence>
<sequence length="462" mass="52854">MQFGKQVDFLKNEVMGRSSFGWILGSAGSGKSTAAFAFLTSQLDDKEWIFTWMYFDTAQVLCVGFSNNQKKEFLLEYEDMPALQNYLVEGGDDKRHFLFLDGYVISGQNSKDIRRFTNKCESWLLKNRNMRRLCIICSMSTRGNYKMDEDEGQQVQVHTVSSWILEDYQLAFAQQQVIECYRKNLDAGIKGDCSPDTEQLVVSKFYFAGSCARNMFSYKSAEVINYLQPAIRSCTDIVPYVTYTLGAQSVDRLLSTTVESGYNVQSLVSRFVATEFSLKQGPGMVRRFAQTMCLSSNPDLDGLLFEMWFFALIGHDRLRLAPVWAFGRDRVLQFDPSKNVAIPAFNRVWYKPLKWNQGGYDAVHVDYEARDVTFVQIVISKKHSLKLEYFASLIRNLGIQPNSMEILVLVPRDVVSAFEISSVTGFGLLKDSVNKQNKKWASHKEKSMVKICTFSEDWNLEL</sequence>
<accession>A0A6T8AQW4</accession>
<gene>
    <name evidence="1" type="ORF">CCUR1050_LOCUS22276</name>
    <name evidence="2" type="ORF">CCUR1050_LOCUS22283</name>
</gene>
<dbReference type="EMBL" id="HBEZ01040559">
    <property type="protein sequence ID" value="CAD8644598.1"/>
    <property type="molecule type" value="Transcribed_RNA"/>
</dbReference>
<reference evidence="1" key="1">
    <citation type="submission" date="2021-01" db="EMBL/GenBank/DDBJ databases">
        <authorList>
            <person name="Corre E."/>
            <person name="Pelletier E."/>
            <person name="Niang G."/>
            <person name="Scheremetjew M."/>
            <person name="Finn R."/>
            <person name="Kale V."/>
            <person name="Holt S."/>
            <person name="Cochrane G."/>
            <person name="Meng A."/>
            <person name="Brown T."/>
            <person name="Cohen L."/>
        </authorList>
    </citation>
    <scope>NUCLEOTIDE SEQUENCE</scope>
    <source>
        <strain evidence="1">CCAP979/52</strain>
    </source>
</reference>
<dbReference type="EMBL" id="HBEZ01040547">
    <property type="protein sequence ID" value="CAD8644591.1"/>
    <property type="molecule type" value="Transcribed_RNA"/>
</dbReference>
<protein>
    <submittedName>
        <fullName evidence="1">Uncharacterized protein</fullName>
    </submittedName>
</protein>